<dbReference type="EMBL" id="SOGT01000008">
    <property type="protein sequence ID" value="TFD26671.1"/>
    <property type="molecule type" value="Genomic_DNA"/>
</dbReference>
<evidence type="ECO:0000313" key="2">
    <source>
        <dbReference type="EMBL" id="TFD26671.1"/>
    </source>
</evidence>
<evidence type="ECO:0000313" key="3">
    <source>
        <dbReference type="Proteomes" id="UP000298424"/>
    </source>
</evidence>
<proteinExistence type="predicted"/>
<comment type="caution">
    <text evidence="2">The sequence shown here is derived from an EMBL/GenBank/DDBJ whole genome shotgun (WGS) entry which is preliminary data.</text>
</comment>
<accession>A0A4R8ZGD5</accession>
<evidence type="ECO:0000256" key="1">
    <source>
        <dbReference type="SAM" id="MobiDB-lite"/>
    </source>
</evidence>
<dbReference type="RefSeq" id="WP_134572149.1">
    <property type="nucleotide sequence ID" value="NZ_SOGT01000008.1"/>
</dbReference>
<organism evidence="2 3">
    <name type="scientific">Cryobacterium lyxosi</name>
    <dbReference type="NCBI Taxonomy" id="1259228"/>
    <lineage>
        <taxon>Bacteria</taxon>
        <taxon>Bacillati</taxon>
        <taxon>Actinomycetota</taxon>
        <taxon>Actinomycetes</taxon>
        <taxon>Micrococcales</taxon>
        <taxon>Microbacteriaceae</taxon>
        <taxon>Cryobacterium</taxon>
    </lineage>
</organism>
<sequence length="126" mass="13227">MDELVTGRVSTLKTPDVADARPLAALVAPVADGQAHDDEQVGIGELLEGGVEALDATAGRARPLIGKAVSVLFCAYWRGRNFHGSDCGVVSRVNHEESRALSGLQNLDEANASLSSPGFEEDRRGA</sequence>
<dbReference type="Proteomes" id="UP000298424">
    <property type="component" value="Unassembled WGS sequence"/>
</dbReference>
<dbReference type="AlphaFoldDB" id="A0A4R8ZGD5"/>
<protein>
    <submittedName>
        <fullName evidence="2">Uncharacterized protein</fullName>
    </submittedName>
</protein>
<keyword evidence="3" id="KW-1185">Reference proteome</keyword>
<reference evidence="2 3" key="1">
    <citation type="submission" date="2019-03" db="EMBL/GenBank/DDBJ databases">
        <title>Genomics of glacier-inhabiting Cryobacterium strains.</title>
        <authorList>
            <person name="Liu Q."/>
            <person name="Xin Y.-H."/>
        </authorList>
    </citation>
    <scope>NUCLEOTIDE SEQUENCE [LARGE SCALE GENOMIC DNA]</scope>
    <source>
        <strain evidence="2 3">TMT1-1</strain>
    </source>
</reference>
<feature type="region of interest" description="Disordered" evidence="1">
    <location>
        <begin position="104"/>
        <end position="126"/>
    </location>
</feature>
<gene>
    <name evidence="2" type="ORF">E3T27_07850</name>
</gene>
<name>A0A4R8ZGD5_9MICO</name>